<evidence type="ECO:0000313" key="2">
    <source>
        <dbReference type="Proteomes" id="UP001146120"/>
    </source>
</evidence>
<keyword evidence="2" id="KW-1185">Reference proteome</keyword>
<dbReference type="EMBL" id="DAKRPA010000058">
    <property type="protein sequence ID" value="DBA00775.1"/>
    <property type="molecule type" value="Genomic_DNA"/>
</dbReference>
<comment type="caution">
    <text evidence="1">The sequence shown here is derived from an EMBL/GenBank/DDBJ whole genome shotgun (WGS) entry which is preliminary data.</text>
</comment>
<name>A0AAV2Z504_9STRA</name>
<dbReference type="AlphaFoldDB" id="A0AAV2Z504"/>
<dbReference type="AntiFam" id="ANF00095">
    <property type="entry name" value="Shadow ORF (opposite ABC transporters)"/>
</dbReference>
<proteinExistence type="predicted"/>
<reference evidence="1" key="2">
    <citation type="journal article" date="2023" name="Microbiol Resour">
        <title>Decontamination and Annotation of the Draft Genome Sequence of the Oomycete Lagenidium giganteum ARSEF 373.</title>
        <authorList>
            <person name="Morgan W.R."/>
            <person name="Tartar A."/>
        </authorList>
    </citation>
    <scope>NUCLEOTIDE SEQUENCE</scope>
    <source>
        <strain evidence="1">ARSEF 373</strain>
    </source>
</reference>
<gene>
    <name evidence="1" type="ORF">N0F65_004680</name>
</gene>
<reference evidence="1" key="1">
    <citation type="submission" date="2022-11" db="EMBL/GenBank/DDBJ databases">
        <authorList>
            <person name="Morgan W.R."/>
            <person name="Tartar A."/>
        </authorList>
    </citation>
    <scope>NUCLEOTIDE SEQUENCE</scope>
    <source>
        <strain evidence="1">ARSEF 373</strain>
    </source>
</reference>
<dbReference type="Proteomes" id="UP001146120">
    <property type="component" value="Unassembled WGS sequence"/>
</dbReference>
<dbReference type="AntiFam" id="ANF00142">
    <property type="entry name" value="Shadow ORF (opposite yadG)"/>
</dbReference>
<protein>
    <submittedName>
        <fullName evidence="1">Uncharacterized protein</fullName>
    </submittedName>
</protein>
<organism evidence="1 2">
    <name type="scientific">Lagenidium giganteum</name>
    <dbReference type="NCBI Taxonomy" id="4803"/>
    <lineage>
        <taxon>Eukaryota</taxon>
        <taxon>Sar</taxon>
        <taxon>Stramenopiles</taxon>
        <taxon>Oomycota</taxon>
        <taxon>Peronosporomycetes</taxon>
        <taxon>Pythiales</taxon>
        <taxon>Pythiaceae</taxon>
    </lineage>
</organism>
<sequence>MDGADHVLAFAAELDDVLHHFLRRRRIQTGRRLIQQQHGWVGQQLDGDTQTLELTARDALVEDVANTCTGAVTQTHVFNDVLDTHFTRHAWDVVGQTQASSHLQGLEHGERSKERHFLGHVVHHRTERAWLPWSTVNFDDAFDAARGVNTIGQDVEQRRLTSTGWTDDGSEISRGRAATNVLENAALVAAHDGLGLEH</sequence>
<accession>A0AAV2Z504</accession>
<evidence type="ECO:0000313" key="1">
    <source>
        <dbReference type="EMBL" id="DBA00775.1"/>
    </source>
</evidence>